<name>A0ABQ5R3H6_9ACTN</name>
<keyword evidence="3" id="KW-1185">Reference proteome</keyword>
<dbReference type="Pfam" id="PF13460">
    <property type="entry name" value="NAD_binding_10"/>
    <property type="match status" value="1"/>
</dbReference>
<gene>
    <name evidence="2" type="ORF">Pa4123_61440</name>
</gene>
<accession>A0ABQ5R3H6</accession>
<dbReference type="RefSeq" id="WP_281901465.1">
    <property type="nucleotide sequence ID" value="NZ_BSDI01000037.1"/>
</dbReference>
<reference evidence="2" key="1">
    <citation type="submission" date="2022-12" db="EMBL/GenBank/DDBJ databases">
        <title>New Phytohabitans aurantiacus sp. RD004123 nov., an actinomycete isolated from soil.</title>
        <authorList>
            <person name="Triningsih D.W."/>
            <person name="Harunari E."/>
            <person name="Igarashi Y."/>
        </authorList>
    </citation>
    <scope>NUCLEOTIDE SEQUENCE</scope>
    <source>
        <strain evidence="2">RD004123</strain>
    </source>
</reference>
<dbReference type="Proteomes" id="UP001144280">
    <property type="component" value="Unassembled WGS sequence"/>
</dbReference>
<organism evidence="2 3">
    <name type="scientific">Phytohabitans aurantiacus</name>
    <dbReference type="NCBI Taxonomy" id="3016789"/>
    <lineage>
        <taxon>Bacteria</taxon>
        <taxon>Bacillati</taxon>
        <taxon>Actinomycetota</taxon>
        <taxon>Actinomycetes</taxon>
        <taxon>Micromonosporales</taxon>
        <taxon>Micromonosporaceae</taxon>
    </lineage>
</organism>
<dbReference type="EMBL" id="BSDI01000037">
    <property type="protein sequence ID" value="GLI00868.1"/>
    <property type="molecule type" value="Genomic_DNA"/>
</dbReference>
<dbReference type="InterPro" id="IPR051606">
    <property type="entry name" value="Polyketide_Oxido-like"/>
</dbReference>
<evidence type="ECO:0000313" key="2">
    <source>
        <dbReference type="EMBL" id="GLI00868.1"/>
    </source>
</evidence>
<feature type="domain" description="NAD(P)-binding" evidence="1">
    <location>
        <begin position="16"/>
        <end position="219"/>
    </location>
</feature>
<dbReference type="InterPro" id="IPR036291">
    <property type="entry name" value="NAD(P)-bd_dom_sf"/>
</dbReference>
<evidence type="ECO:0000259" key="1">
    <source>
        <dbReference type="Pfam" id="PF13460"/>
    </source>
</evidence>
<proteinExistence type="predicted"/>
<sequence>MSIASSDLPRRVAVFGAAGRTGRAVTATLLQQNLHVDAVLREPSRHDPPHHPNLRVIRGDAQRPEELAADLRAVDAIVLSVTPFTAPPSSFDGFDLDYYAKIVAGVDANWHGPRRRLVAVGLTATLRLDSGKTVMDDPALFPPELMPFAEAHARQLSALAGTSLDWTILAPPAGFGARQEPEVGQGYRLVTEPLTRQQATAQLTHAQYAQAVAAELVHPTVHAARAAVIPSE</sequence>
<dbReference type="PANTHER" id="PTHR43355">
    <property type="entry name" value="FLAVIN REDUCTASE (NADPH)"/>
    <property type="match status" value="1"/>
</dbReference>
<evidence type="ECO:0000313" key="3">
    <source>
        <dbReference type="Proteomes" id="UP001144280"/>
    </source>
</evidence>
<comment type="caution">
    <text evidence="2">The sequence shown here is derived from an EMBL/GenBank/DDBJ whole genome shotgun (WGS) entry which is preliminary data.</text>
</comment>
<protein>
    <recommendedName>
        <fullName evidence="1">NAD(P)-binding domain-containing protein</fullName>
    </recommendedName>
</protein>
<dbReference type="PANTHER" id="PTHR43355:SF2">
    <property type="entry name" value="FLAVIN REDUCTASE (NADPH)"/>
    <property type="match status" value="1"/>
</dbReference>
<dbReference type="Gene3D" id="3.40.50.720">
    <property type="entry name" value="NAD(P)-binding Rossmann-like Domain"/>
    <property type="match status" value="1"/>
</dbReference>
<dbReference type="InterPro" id="IPR016040">
    <property type="entry name" value="NAD(P)-bd_dom"/>
</dbReference>
<dbReference type="SUPFAM" id="SSF51735">
    <property type="entry name" value="NAD(P)-binding Rossmann-fold domains"/>
    <property type="match status" value="1"/>
</dbReference>